<feature type="transmembrane region" description="Helical" evidence="3">
    <location>
        <begin position="29"/>
        <end position="54"/>
    </location>
</feature>
<dbReference type="InterPro" id="IPR011055">
    <property type="entry name" value="Dup_hybrid_motif"/>
</dbReference>
<keyword evidence="1" id="KW-0732">Signal</keyword>
<dbReference type="CDD" id="cd12797">
    <property type="entry name" value="M23_peptidase"/>
    <property type="match status" value="1"/>
</dbReference>
<comment type="caution">
    <text evidence="5">The sequence shown here is derived from an EMBL/GenBank/DDBJ whole genome shotgun (WGS) entry which is preliminary data.</text>
</comment>
<feature type="domain" description="M23ase beta-sheet core" evidence="4">
    <location>
        <begin position="172"/>
        <end position="265"/>
    </location>
</feature>
<gene>
    <name evidence="5" type="primary">mepM_3</name>
    <name evidence="5" type="ORF">AAX28_00746</name>
</gene>
<dbReference type="InterPro" id="IPR016047">
    <property type="entry name" value="M23ase_b-sheet_dom"/>
</dbReference>
<keyword evidence="3" id="KW-0472">Membrane</keyword>
<evidence type="ECO:0000256" key="2">
    <source>
        <dbReference type="SAM" id="Coils"/>
    </source>
</evidence>
<name>A0ABX2YHK8_9BACT</name>
<dbReference type="SUPFAM" id="SSF51261">
    <property type="entry name" value="Duplicated hybrid motif"/>
    <property type="match status" value="1"/>
</dbReference>
<feature type="coiled-coil region" evidence="2">
    <location>
        <begin position="68"/>
        <end position="132"/>
    </location>
</feature>
<dbReference type="EMBL" id="LDIR01000001">
    <property type="protein sequence ID" value="OCL93203.1"/>
    <property type="molecule type" value="Genomic_DNA"/>
</dbReference>
<evidence type="ECO:0000256" key="3">
    <source>
        <dbReference type="SAM" id="Phobius"/>
    </source>
</evidence>
<keyword evidence="5" id="KW-0378">Hydrolase</keyword>
<keyword evidence="3" id="KW-1133">Transmembrane helix</keyword>
<dbReference type="Gene3D" id="2.70.70.10">
    <property type="entry name" value="Glucose Permease (Domain IIA)"/>
    <property type="match status" value="1"/>
</dbReference>
<keyword evidence="6" id="KW-1185">Reference proteome</keyword>
<accession>A0ABX2YHK8</accession>
<reference evidence="5 6" key="1">
    <citation type="submission" date="2015-05" db="EMBL/GenBank/DDBJ databases">
        <authorList>
            <person name="Rovetto F."/>
            <person name="Cocolin L."/>
            <person name="Illeghems K."/>
            <person name="Van Nieuwerburgh F."/>
            <person name="Houf K."/>
        </authorList>
    </citation>
    <scope>NUCLEOTIDE SEQUENCE [LARGE SCALE GENOMIC DNA]</scope>
    <source>
        <strain evidence="5 6">117434</strain>
    </source>
</reference>
<evidence type="ECO:0000259" key="4">
    <source>
        <dbReference type="Pfam" id="PF01551"/>
    </source>
</evidence>
<keyword evidence="3" id="KW-0812">Transmembrane</keyword>
<keyword evidence="2" id="KW-0175">Coiled coil</keyword>
<dbReference type="PANTHER" id="PTHR21666">
    <property type="entry name" value="PEPTIDASE-RELATED"/>
    <property type="match status" value="1"/>
</dbReference>
<evidence type="ECO:0000313" key="6">
    <source>
        <dbReference type="Proteomes" id="UP000093159"/>
    </source>
</evidence>
<proteinExistence type="predicted"/>
<protein>
    <submittedName>
        <fullName evidence="5">Murein DD-endopeptidase MepM</fullName>
        <ecNumber evidence="5">3.4.24.-</ecNumber>
    </submittedName>
</protein>
<evidence type="ECO:0000313" key="5">
    <source>
        <dbReference type="EMBL" id="OCL93203.1"/>
    </source>
</evidence>
<dbReference type="GO" id="GO:0016787">
    <property type="term" value="F:hydrolase activity"/>
    <property type="evidence" value="ECO:0007669"/>
    <property type="project" value="UniProtKB-KW"/>
</dbReference>
<dbReference type="EC" id="3.4.24.-" evidence="5"/>
<evidence type="ECO:0000256" key="1">
    <source>
        <dbReference type="ARBA" id="ARBA00022729"/>
    </source>
</evidence>
<dbReference type="Pfam" id="PF01551">
    <property type="entry name" value="Peptidase_M23"/>
    <property type="match status" value="1"/>
</dbReference>
<dbReference type="Proteomes" id="UP000093159">
    <property type="component" value="Unassembled WGS sequence"/>
</dbReference>
<dbReference type="InterPro" id="IPR050570">
    <property type="entry name" value="Cell_wall_metabolism_enzyme"/>
</dbReference>
<dbReference type="PANTHER" id="PTHR21666:SF289">
    <property type="entry name" value="L-ALA--D-GLU ENDOPEPTIDASE"/>
    <property type="match status" value="1"/>
</dbReference>
<dbReference type="RefSeq" id="WP_066178820.1">
    <property type="nucleotide sequence ID" value="NZ_LDIR01000001.1"/>
</dbReference>
<sequence>MEKVKKSYFNITIHHERGMYQLRVPQKPFLYTIVSIFSIFLISLTTAFILNFTLNKTDNEKINIEYELAEIQRLNEDLNALIGQTQLELNEKNEEITEASKYLSKIENLIGISTTEENNNSLKERVNIAKLDSDQRATLLQLVPNGFPVEFNGVTSPYGYRQHPILDKKLLHMGVDLRASIGTEVYATADGVVHHSAYDKFNGNLVVVQHIYGFKTYYAHLNKAVVKSGDFVKKGDLIAYTGNTGRSSGPHLHYEVRFLTRTLDPMTFARWDIKNYTEIFEKENEISWHSLITAISNLRVQEPTPQLQLSLQELK</sequence>
<organism evidence="5 6">
    <name type="scientific">Arcobacter porcinus</name>
    <dbReference type="NCBI Taxonomy" id="1935204"/>
    <lineage>
        <taxon>Bacteria</taxon>
        <taxon>Pseudomonadati</taxon>
        <taxon>Campylobacterota</taxon>
        <taxon>Epsilonproteobacteria</taxon>
        <taxon>Campylobacterales</taxon>
        <taxon>Arcobacteraceae</taxon>
        <taxon>Arcobacter</taxon>
    </lineage>
</organism>